<dbReference type="AlphaFoldDB" id="A0A8J1Y2D0"/>
<dbReference type="FunFam" id="2.30.30.40:FF:000072">
    <property type="entry name" value="Unconventional Myosin IB"/>
    <property type="match status" value="1"/>
</dbReference>
<dbReference type="Pfam" id="PF14604">
    <property type="entry name" value="SH3_9"/>
    <property type="match status" value="1"/>
</dbReference>
<comment type="caution">
    <text evidence="3">The sequence shown here is derived from an EMBL/GenBank/DDBJ whole genome shotgun (WGS) entry which is preliminary data.</text>
</comment>
<dbReference type="Proteomes" id="UP000749559">
    <property type="component" value="Unassembled WGS sequence"/>
</dbReference>
<dbReference type="GO" id="GO:0005737">
    <property type="term" value="C:cytoplasm"/>
    <property type="evidence" value="ECO:0007669"/>
    <property type="project" value="TreeGrafter"/>
</dbReference>
<dbReference type="InterPro" id="IPR001452">
    <property type="entry name" value="SH3_domain"/>
</dbReference>
<dbReference type="CDD" id="cd11877">
    <property type="entry name" value="SH3_PIX"/>
    <property type="match status" value="1"/>
</dbReference>
<feature type="region of interest" description="Disordered" evidence="2">
    <location>
        <begin position="458"/>
        <end position="484"/>
    </location>
</feature>
<dbReference type="SMART" id="SM00325">
    <property type="entry name" value="RhoGEF"/>
    <property type="match status" value="1"/>
</dbReference>
<dbReference type="CDD" id="cd00160">
    <property type="entry name" value="RhoGEF"/>
    <property type="match status" value="1"/>
</dbReference>
<dbReference type="Pfam" id="PF00621">
    <property type="entry name" value="RhoGEF"/>
    <property type="match status" value="1"/>
</dbReference>
<gene>
    <name evidence="3" type="ORF">OFUS_LOCUS7899</name>
</gene>
<dbReference type="FunFam" id="1.20.900.10:FF:000016">
    <property type="entry name" value="Rho guanine nucleotide exchange factor 6"/>
    <property type="match status" value="1"/>
</dbReference>
<feature type="coiled-coil region" evidence="1">
    <location>
        <begin position="561"/>
        <end position="595"/>
    </location>
</feature>
<dbReference type="InterPro" id="IPR000219">
    <property type="entry name" value="DH_dom"/>
</dbReference>
<dbReference type="PANTHER" id="PTHR46026">
    <property type="entry name" value="RHO-TYPE GUANINE NUCLEOTIDE EXCHANGE FACTOR, ISOFORM F"/>
    <property type="match status" value="1"/>
</dbReference>
<dbReference type="SMART" id="SM00326">
    <property type="entry name" value="SH3"/>
    <property type="match status" value="1"/>
</dbReference>
<dbReference type="InterPro" id="IPR036028">
    <property type="entry name" value="SH3-like_dom_sf"/>
</dbReference>
<dbReference type="Pfam" id="PF16614">
    <property type="entry name" value="RhoGEF67_u2"/>
    <property type="match status" value="1"/>
</dbReference>
<dbReference type="InterPro" id="IPR035899">
    <property type="entry name" value="DBL_dom_sf"/>
</dbReference>
<dbReference type="InterPro" id="IPR001849">
    <property type="entry name" value="PH_domain"/>
</dbReference>
<dbReference type="PROSITE" id="PS50002">
    <property type="entry name" value="SH3"/>
    <property type="match status" value="1"/>
</dbReference>
<dbReference type="SMART" id="SM00233">
    <property type="entry name" value="PH"/>
    <property type="match status" value="1"/>
</dbReference>
<dbReference type="Pfam" id="PF16523">
    <property type="entry name" value="betaPIX_CC"/>
    <property type="match status" value="1"/>
</dbReference>
<dbReference type="Gene3D" id="2.30.30.40">
    <property type="entry name" value="SH3 Domains"/>
    <property type="match status" value="1"/>
</dbReference>
<dbReference type="Gene3D" id="2.30.29.30">
    <property type="entry name" value="Pleckstrin-homology domain (PH domain)/Phosphotyrosine-binding domain (PTB)"/>
    <property type="match status" value="1"/>
</dbReference>
<feature type="compositionally biased region" description="Basic residues" evidence="2">
    <location>
        <begin position="469"/>
        <end position="482"/>
    </location>
</feature>
<dbReference type="PRINTS" id="PR00452">
    <property type="entry name" value="SH3DOMAIN"/>
</dbReference>
<dbReference type="PROSITE" id="PS50010">
    <property type="entry name" value="DH_2"/>
    <property type="match status" value="1"/>
</dbReference>
<dbReference type="Gene3D" id="1.20.900.10">
    <property type="entry name" value="Dbl homology (DH) domain"/>
    <property type="match status" value="1"/>
</dbReference>
<dbReference type="GO" id="GO:0005085">
    <property type="term" value="F:guanyl-nucleotide exchange factor activity"/>
    <property type="evidence" value="ECO:0007669"/>
    <property type="project" value="InterPro"/>
</dbReference>
<dbReference type="SUPFAM" id="SSF48065">
    <property type="entry name" value="DBL homology domain (DH-domain)"/>
    <property type="match status" value="1"/>
</dbReference>
<dbReference type="InterPro" id="IPR011993">
    <property type="entry name" value="PH-like_dom_sf"/>
</dbReference>
<name>A0A8J1Y2D0_OWEFU</name>
<dbReference type="Gene3D" id="1.20.5.390">
    <property type="entry name" value="L1 transposable element, trimerization domain"/>
    <property type="match status" value="1"/>
</dbReference>
<evidence type="ECO:0000256" key="1">
    <source>
        <dbReference type="SAM" id="Coils"/>
    </source>
</evidence>
<evidence type="ECO:0000313" key="3">
    <source>
        <dbReference type="EMBL" id="CAH1781308.1"/>
    </source>
</evidence>
<protein>
    <submittedName>
        <fullName evidence="3">Uncharacterized protein</fullName>
    </submittedName>
</protein>
<dbReference type="InterPro" id="IPR032409">
    <property type="entry name" value="GEF6/7_CC"/>
</dbReference>
<sequence length="621" mass="70492">MMSDAGQPRLVKAVYNYKATNNDELNFSKNDIITITQIVDGGWWEGTLGGLTGWFPSNYVKEIKIDGRPGVSSPTGVPGGDVVQNKKESMMFYHNVVLQNILETEQVYVKELQTLLQKYLLPLQKANILSPGEYSQLCGNLEELINFQQDFLNTIEECAKLPIPQQRVGGLFMSTAPRMKEVYEQYSSNHPHAVAVLTLKREELNTFTESQGAAPPGSMTLTTNLSKTFTRLDKYPQLLKELERHIEESHIDRGDTQRAIAVYKDITVGCVELRKMKELEFDIISSSIRGWEGEEITKLGDVLLLSHVRIQKPPCKEKLDRLFMLFQGVLVMLSTSADMSTFTYEGKLPVTSVRVTRVEDPENLSYILELTGSMIEKISVYCNTMNDQKRWYDAITQQSTLPPIPSKPQTIQISSSHPSISVLTPAKMAQIMSPLSLKLNKTWSMSCLRPCPPLRPSQFVKEEGNKSPRGTRRSTSRRKQARTKSLEREYYIRPEDIIASEDALVLKVIEAYCTSAKTRHTVNSSLLDCPQVIIAEEEKIIFEDIRGDQTIIEEKSLVDTVYALKDQVKDLRQEHKKMRKELDDEKKARKRLELMIRKSLRSLVETAWEESNGAGAHMASM</sequence>
<evidence type="ECO:0000256" key="2">
    <source>
        <dbReference type="SAM" id="MobiDB-lite"/>
    </source>
</evidence>
<keyword evidence="1" id="KW-0175">Coiled coil</keyword>
<keyword evidence="4" id="KW-1185">Reference proteome</keyword>
<accession>A0A8J1Y2D0</accession>
<proteinExistence type="predicted"/>
<reference evidence="3" key="1">
    <citation type="submission" date="2022-03" db="EMBL/GenBank/DDBJ databases">
        <authorList>
            <person name="Martin C."/>
        </authorList>
    </citation>
    <scope>NUCLEOTIDE SEQUENCE</scope>
</reference>
<dbReference type="PROSITE" id="PS50003">
    <property type="entry name" value="PH_DOMAIN"/>
    <property type="match status" value="1"/>
</dbReference>
<dbReference type="OrthoDB" id="443981at2759"/>
<dbReference type="SUPFAM" id="SSF50729">
    <property type="entry name" value="PH domain-like"/>
    <property type="match status" value="1"/>
</dbReference>
<dbReference type="SUPFAM" id="SSF50044">
    <property type="entry name" value="SH3-domain"/>
    <property type="match status" value="1"/>
</dbReference>
<dbReference type="EMBL" id="CAIIXF020000004">
    <property type="protein sequence ID" value="CAH1781308.1"/>
    <property type="molecule type" value="Genomic_DNA"/>
</dbReference>
<dbReference type="PANTHER" id="PTHR46026:SF1">
    <property type="entry name" value="RHO-TYPE GUANINE NUCLEOTIDE EXCHANGE FACTOR, ISOFORM F"/>
    <property type="match status" value="1"/>
</dbReference>
<organism evidence="3 4">
    <name type="scientific">Owenia fusiformis</name>
    <name type="common">Polychaete worm</name>
    <dbReference type="NCBI Taxonomy" id="6347"/>
    <lineage>
        <taxon>Eukaryota</taxon>
        <taxon>Metazoa</taxon>
        <taxon>Spiralia</taxon>
        <taxon>Lophotrochozoa</taxon>
        <taxon>Annelida</taxon>
        <taxon>Polychaeta</taxon>
        <taxon>Sedentaria</taxon>
        <taxon>Canalipalpata</taxon>
        <taxon>Sabellida</taxon>
        <taxon>Oweniida</taxon>
        <taxon>Oweniidae</taxon>
        <taxon>Owenia</taxon>
    </lineage>
</organism>
<evidence type="ECO:0000313" key="4">
    <source>
        <dbReference type="Proteomes" id="UP000749559"/>
    </source>
</evidence>
<dbReference type="Pfam" id="PF00169">
    <property type="entry name" value="PH"/>
    <property type="match status" value="1"/>
</dbReference>